<geneLocation type="plasmid" evidence="1 2">
    <name>pR24_2</name>
</geneLocation>
<name>A0ABY5S482_9HYPH</name>
<organism evidence="1 2">
    <name type="scientific">Microvirga terrae</name>
    <dbReference type="NCBI Taxonomy" id="2740529"/>
    <lineage>
        <taxon>Bacteria</taxon>
        <taxon>Pseudomonadati</taxon>
        <taxon>Pseudomonadota</taxon>
        <taxon>Alphaproteobacteria</taxon>
        <taxon>Hyphomicrobiales</taxon>
        <taxon>Methylobacteriaceae</taxon>
        <taxon>Microvirga</taxon>
    </lineage>
</organism>
<evidence type="ECO:0000313" key="2">
    <source>
        <dbReference type="Proteomes" id="UP001017257"/>
    </source>
</evidence>
<reference evidence="1" key="1">
    <citation type="submission" date="2022-08" db="EMBL/GenBank/DDBJ databases">
        <title>Microvirga terrae sp. nov., isolated from soil.</title>
        <authorList>
            <person name="Kim K.H."/>
            <person name="Seo Y.L."/>
            <person name="Kim J.M."/>
            <person name="Lee J.K."/>
            <person name="Han D.M."/>
            <person name="Jeon C.O."/>
        </authorList>
    </citation>
    <scope>NUCLEOTIDE SEQUENCE</scope>
    <source>
        <strain evidence="1">R24</strain>
        <plasmid evidence="1">pR24_2</plasmid>
    </source>
</reference>
<sequence length="200" mass="23030">MPPAKSERFELRVEADLMNRIDQWRSAQADLPSRAEAIRRLTTIGLSTQTTRQSFMAMKFQIIVAALTNGPGVRLDDAYVFAWDRDVYPYFHEGTPWHKPFRNDFAVTNDLMHELLVYLDRKWRDGTVPLTFYELESTFGVGGRGSGWDRLALIGACRYAYLSGAFDQNFWHQLVAPAEHPTEASEITDPFERERGIHLM</sequence>
<gene>
    <name evidence="1" type="ORF">HPT29_027630</name>
</gene>
<evidence type="ECO:0000313" key="1">
    <source>
        <dbReference type="EMBL" id="UVF22792.1"/>
    </source>
</evidence>
<dbReference type="Proteomes" id="UP001017257">
    <property type="component" value="Plasmid pR24_2"/>
</dbReference>
<proteinExistence type="predicted"/>
<keyword evidence="1" id="KW-0614">Plasmid</keyword>
<keyword evidence="2" id="KW-1185">Reference proteome</keyword>
<dbReference type="RefSeq" id="WP_173949785.1">
    <property type="nucleotide sequence ID" value="NZ_CP102847.1"/>
</dbReference>
<protein>
    <submittedName>
        <fullName evidence="1">Uncharacterized protein</fullName>
    </submittedName>
</protein>
<dbReference type="EMBL" id="CP102847">
    <property type="protein sequence ID" value="UVF22792.1"/>
    <property type="molecule type" value="Genomic_DNA"/>
</dbReference>
<accession>A0ABY5S482</accession>